<evidence type="ECO:0000313" key="3">
    <source>
        <dbReference type="Proteomes" id="UP000294194"/>
    </source>
</evidence>
<gene>
    <name evidence="2" type="ORF">EYE40_11075</name>
</gene>
<feature type="transmembrane region" description="Helical" evidence="1">
    <location>
        <begin position="135"/>
        <end position="156"/>
    </location>
</feature>
<name>A0A4Q9GT63_9MICO</name>
<keyword evidence="3" id="KW-1185">Reference proteome</keyword>
<dbReference type="AlphaFoldDB" id="A0A4Q9GT63"/>
<organism evidence="2 3">
    <name type="scientific">Glaciihabitans arcticus</name>
    <dbReference type="NCBI Taxonomy" id="2668039"/>
    <lineage>
        <taxon>Bacteria</taxon>
        <taxon>Bacillati</taxon>
        <taxon>Actinomycetota</taxon>
        <taxon>Actinomycetes</taxon>
        <taxon>Micrococcales</taxon>
        <taxon>Microbacteriaceae</taxon>
        <taxon>Glaciihabitans</taxon>
    </lineage>
</organism>
<proteinExistence type="predicted"/>
<dbReference type="EMBL" id="SISG01000001">
    <property type="protein sequence ID" value="TBN57891.1"/>
    <property type="molecule type" value="Genomic_DNA"/>
</dbReference>
<feature type="transmembrane region" description="Helical" evidence="1">
    <location>
        <begin position="44"/>
        <end position="62"/>
    </location>
</feature>
<reference evidence="3" key="1">
    <citation type="submission" date="2019-02" db="EMBL/GenBank/DDBJ databases">
        <title>Glaciihabitans arcticus sp. nov., a psychrotolerant bacterium isolated from polar soil.</title>
        <authorList>
            <person name="Dahal R.H."/>
        </authorList>
    </citation>
    <scope>NUCLEOTIDE SEQUENCE [LARGE SCALE GENOMIC DNA]</scope>
    <source>
        <strain evidence="3">RP-3-7</strain>
    </source>
</reference>
<keyword evidence="1" id="KW-0812">Transmembrane</keyword>
<keyword evidence="1" id="KW-1133">Transmembrane helix</keyword>
<feature type="transmembrane region" description="Helical" evidence="1">
    <location>
        <begin position="69"/>
        <end position="90"/>
    </location>
</feature>
<evidence type="ECO:0000313" key="2">
    <source>
        <dbReference type="EMBL" id="TBN57891.1"/>
    </source>
</evidence>
<dbReference type="Proteomes" id="UP000294194">
    <property type="component" value="Unassembled WGS sequence"/>
</dbReference>
<sequence>MTDAQAKPTVHELPPENVGRGLLFSLAVIPVGVILWVVVWSLGFIAAIIAALVSIGAVWLYRKGSGGRVSFVGVIVVAVVTLVTLVIAFLGGLVADYAAAIAAEIGGTQLDALAYPDFWTFFGLDLPAMLEGNGLNLLLALGFGVLGAFGTLRAVFAEAKAAPAAAYSFPLAQEAPAEPAAQFGTAPAVTPDLNAIPAYEVPPAAAVPAVEPTAPPTPETDPRV</sequence>
<evidence type="ECO:0000256" key="1">
    <source>
        <dbReference type="SAM" id="Phobius"/>
    </source>
</evidence>
<comment type="caution">
    <text evidence="2">The sequence shown here is derived from an EMBL/GenBank/DDBJ whole genome shotgun (WGS) entry which is preliminary data.</text>
</comment>
<dbReference type="RefSeq" id="WP_130982000.1">
    <property type="nucleotide sequence ID" value="NZ_SISG01000001.1"/>
</dbReference>
<feature type="transmembrane region" description="Helical" evidence="1">
    <location>
        <begin position="21"/>
        <end position="38"/>
    </location>
</feature>
<protein>
    <submittedName>
        <fullName evidence="2">Uncharacterized protein</fullName>
    </submittedName>
</protein>
<keyword evidence="1" id="KW-0472">Membrane</keyword>
<accession>A0A4Q9GT63</accession>